<keyword evidence="3" id="KW-0378">Hydrolase</keyword>
<dbReference type="Gene3D" id="3.40.395.10">
    <property type="entry name" value="Adenoviral Proteinase, Chain A"/>
    <property type="match status" value="1"/>
</dbReference>
<evidence type="ECO:0000256" key="2">
    <source>
        <dbReference type="ARBA" id="ARBA00022670"/>
    </source>
</evidence>
<dbReference type="Proteomes" id="UP000245207">
    <property type="component" value="Unassembled WGS sequence"/>
</dbReference>
<keyword evidence="6" id="KW-1185">Reference proteome</keyword>
<dbReference type="EMBL" id="PKPP01008010">
    <property type="protein sequence ID" value="PWA51854.1"/>
    <property type="molecule type" value="Genomic_DNA"/>
</dbReference>
<keyword evidence="2" id="KW-0645">Protease</keyword>
<dbReference type="SUPFAM" id="SSF54001">
    <property type="entry name" value="Cysteine proteinases"/>
    <property type="match status" value="1"/>
</dbReference>
<evidence type="ECO:0000259" key="4">
    <source>
        <dbReference type="Pfam" id="PF02902"/>
    </source>
</evidence>
<dbReference type="GO" id="GO:0006508">
    <property type="term" value="P:proteolysis"/>
    <property type="evidence" value="ECO:0007669"/>
    <property type="project" value="UniProtKB-KW"/>
</dbReference>
<dbReference type="InterPro" id="IPR038765">
    <property type="entry name" value="Papain-like_cys_pep_sf"/>
</dbReference>
<name>A0A2U1LS98_ARTAN</name>
<organism evidence="5 6">
    <name type="scientific">Artemisia annua</name>
    <name type="common">Sweet wormwood</name>
    <dbReference type="NCBI Taxonomy" id="35608"/>
    <lineage>
        <taxon>Eukaryota</taxon>
        <taxon>Viridiplantae</taxon>
        <taxon>Streptophyta</taxon>
        <taxon>Embryophyta</taxon>
        <taxon>Tracheophyta</taxon>
        <taxon>Spermatophyta</taxon>
        <taxon>Magnoliopsida</taxon>
        <taxon>eudicotyledons</taxon>
        <taxon>Gunneridae</taxon>
        <taxon>Pentapetalae</taxon>
        <taxon>asterids</taxon>
        <taxon>campanulids</taxon>
        <taxon>Asterales</taxon>
        <taxon>Asteraceae</taxon>
        <taxon>Asteroideae</taxon>
        <taxon>Anthemideae</taxon>
        <taxon>Artemisiinae</taxon>
        <taxon>Artemisia</taxon>
    </lineage>
</organism>
<dbReference type="PANTHER" id="PTHR34835:SF90">
    <property type="entry name" value="AMINOTRANSFERASE-LIKE PLANT MOBILE DOMAIN-CONTAINING PROTEIN"/>
    <property type="match status" value="1"/>
</dbReference>
<dbReference type="AlphaFoldDB" id="A0A2U1LS98"/>
<comment type="caution">
    <text evidence="5">The sequence shown here is derived from an EMBL/GenBank/DDBJ whole genome shotgun (WGS) entry which is preliminary data.</text>
</comment>
<dbReference type="OrthoDB" id="1749738at2759"/>
<accession>A0A2U1LS98</accession>
<evidence type="ECO:0000313" key="6">
    <source>
        <dbReference type="Proteomes" id="UP000245207"/>
    </source>
</evidence>
<protein>
    <recommendedName>
        <fullName evidence="4">Ubiquitin-like protease family profile domain-containing protein</fullName>
    </recommendedName>
</protein>
<dbReference type="PANTHER" id="PTHR34835">
    <property type="entry name" value="OS07G0283600 PROTEIN-RELATED"/>
    <property type="match status" value="1"/>
</dbReference>
<proteinExistence type="inferred from homology"/>
<evidence type="ECO:0000256" key="1">
    <source>
        <dbReference type="ARBA" id="ARBA00005234"/>
    </source>
</evidence>
<comment type="similarity">
    <text evidence="1">Belongs to the peptidase C48 family.</text>
</comment>
<reference evidence="5 6" key="1">
    <citation type="journal article" date="2018" name="Mol. Plant">
        <title>The genome of Artemisia annua provides insight into the evolution of Asteraceae family and artemisinin biosynthesis.</title>
        <authorList>
            <person name="Shen Q."/>
            <person name="Zhang L."/>
            <person name="Liao Z."/>
            <person name="Wang S."/>
            <person name="Yan T."/>
            <person name="Shi P."/>
            <person name="Liu M."/>
            <person name="Fu X."/>
            <person name="Pan Q."/>
            <person name="Wang Y."/>
            <person name="Lv Z."/>
            <person name="Lu X."/>
            <person name="Zhang F."/>
            <person name="Jiang W."/>
            <person name="Ma Y."/>
            <person name="Chen M."/>
            <person name="Hao X."/>
            <person name="Li L."/>
            <person name="Tang Y."/>
            <person name="Lv G."/>
            <person name="Zhou Y."/>
            <person name="Sun X."/>
            <person name="Brodelius P.E."/>
            <person name="Rose J.K.C."/>
            <person name="Tang K."/>
        </authorList>
    </citation>
    <scope>NUCLEOTIDE SEQUENCE [LARGE SCALE GENOMIC DNA]</scope>
    <source>
        <strain evidence="6">cv. Huhao1</strain>
        <tissue evidence="5">Leaf</tissue>
    </source>
</reference>
<feature type="domain" description="Ubiquitin-like protease family profile" evidence="4">
    <location>
        <begin position="406"/>
        <end position="531"/>
    </location>
</feature>
<gene>
    <name evidence="5" type="ORF">CTI12_AA460000</name>
</gene>
<evidence type="ECO:0000313" key="5">
    <source>
        <dbReference type="EMBL" id="PWA51854.1"/>
    </source>
</evidence>
<dbReference type="InterPro" id="IPR003653">
    <property type="entry name" value="Peptidase_C48_C"/>
</dbReference>
<dbReference type="Pfam" id="PF02902">
    <property type="entry name" value="Peptidase_C48"/>
    <property type="match status" value="1"/>
</dbReference>
<sequence>MVSKPMKSLKKAIVEVKSENVLKPKERAVKAQEKVFKLKKVLKPKKECVVKIEEKVSKKLKSKPNEKKKKPLTPAQIKKEEYLSKFPSLLSRTVHASLFSTICDARIDMISFWEDIGFSSLHGVNIEKLPSHMAGFVVANFSTETYELLLEKGKILVTPEKIHEILGVPVGGTSFFELPERSIEDPFVQLWLKQFHPKKYNKIRASDVAGKLITATQVDFMFKVNFLTLFANVMAKTHTMKALVDLTIVRRISEDTIIANIDWCDYIYHCLKYSKIPKTPLGFYNGALCFLILMYFDSTKFEGLPIIRYRPAIQNWNSSLMNQRQKREIEREEIGKMELHGEWSESKVEGTEGFFDGSVKVRQAHSSRVPPTDKQTEAMVQGTIGKGEQWDIFSAEISAHLKNVDAFKFLAEIELAFFPIQVSGHFYVVVFNIKKSVTSMIILDNSPQSYAAKYKDACDLLKEFFVRFLLEHTHPKADNVMNVRGRVLQPKWKTNNNHVDCGVFAMIHMESYVGETVKNWDNVDVASKDVGAKKDGDNVEENIIEPVLSEEPILSQESYTQWLEGNINWIGEDEFLNWPRVVQPVNTDCPRTPERVVTRSSPKKIIVKPSSYLSSPYENKPTKVIALLKRIEFELGNSLFAMQGDKMRMRFKIATKILLHELNLHSQKMYDLAFKFQEMDEQTRISIIVNAIKNRANRDPEKVVHKDVLKPDK</sequence>
<dbReference type="GO" id="GO:0008234">
    <property type="term" value="F:cysteine-type peptidase activity"/>
    <property type="evidence" value="ECO:0007669"/>
    <property type="project" value="InterPro"/>
</dbReference>
<evidence type="ECO:0000256" key="3">
    <source>
        <dbReference type="ARBA" id="ARBA00022801"/>
    </source>
</evidence>